<feature type="domain" description="Sialate O-acetylesterase" evidence="4">
    <location>
        <begin position="407"/>
        <end position="508"/>
    </location>
</feature>
<organism evidence="5 6">
    <name type="scientific">Cellulosilyticum lentocellum (strain ATCC 49066 / DSM 5427 / NCIMB 11756 / RHM5)</name>
    <name type="common">Clostridium lentocellum</name>
    <dbReference type="NCBI Taxonomy" id="642492"/>
    <lineage>
        <taxon>Bacteria</taxon>
        <taxon>Bacillati</taxon>
        <taxon>Bacillota</taxon>
        <taxon>Clostridia</taxon>
        <taxon>Lachnospirales</taxon>
        <taxon>Cellulosilyticaceae</taxon>
        <taxon>Cellulosilyticum</taxon>
    </lineage>
</organism>
<dbReference type="Proteomes" id="UP000008467">
    <property type="component" value="Chromosome"/>
</dbReference>
<evidence type="ECO:0008006" key="7">
    <source>
        <dbReference type="Google" id="ProtNLM"/>
    </source>
</evidence>
<dbReference type="GO" id="GO:0005975">
    <property type="term" value="P:carbohydrate metabolic process"/>
    <property type="evidence" value="ECO:0007669"/>
    <property type="project" value="InterPro"/>
</dbReference>
<protein>
    <recommendedName>
        <fullName evidence="7">Sialate O-acetylesterase</fullName>
    </recommendedName>
</protein>
<dbReference type="GO" id="GO:0001681">
    <property type="term" value="F:sialate O-acetylesterase activity"/>
    <property type="evidence" value="ECO:0007669"/>
    <property type="project" value="InterPro"/>
</dbReference>
<dbReference type="InterPro" id="IPR036514">
    <property type="entry name" value="SGNH_hydro_sf"/>
</dbReference>
<evidence type="ECO:0000256" key="2">
    <source>
        <dbReference type="ARBA" id="ARBA00022801"/>
    </source>
</evidence>
<dbReference type="PANTHER" id="PTHR22901">
    <property type="entry name" value="SIALATE O-ACETYLESTERASE"/>
    <property type="match status" value="1"/>
</dbReference>
<accession>F2JM57</accession>
<dbReference type="eggNOG" id="COG3250">
    <property type="taxonomic scope" value="Bacteria"/>
</dbReference>
<dbReference type="InterPro" id="IPR006104">
    <property type="entry name" value="Glyco_hydro_2_N"/>
</dbReference>
<dbReference type="Gene3D" id="3.40.50.1110">
    <property type="entry name" value="SGNH hydrolase"/>
    <property type="match status" value="2"/>
</dbReference>
<dbReference type="Pfam" id="PF03629">
    <property type="entry name" value="SASA"/>
    <property type="match status" value="2"/>
</dbReference>
<keyword evidence="6" id="KW-1185">Reference proteome</keyword>
<gene>
    <name evidence="5" type="ordered locus">Clole_0531</name>
</gene>
<proteinExistence type="inferred from homology"/>
<dbReference type="RefSeq" id="WP_013655569.1">
    <property type="nucleotide sequence ID" value="NC_015275.1"/>
</dbReference>
<dbReference type="GO" id="GO:0004553">
    <property type="term" value="F:hydrolase activity, hydrolyzing O-glycosyl compounds"/>
    <property type="evidence" value="ECO:0007669"/>
    <property type="project" value="InterPro"/>
</dbReference>
<dbReference type="SUPFAM" id="SSF49785">
    <property type="entry name" value="Galactose-binding domain-like"/>
    <property type="match status" value="1"/>
</dbReference>
<dbReference type="Pfam" id="PF02837">
    <property type="entry name" value="Glyco_hydro_2_N"/>
    <property type="match status" value="1"/>
</dbReference>
<evidence type="ECO:0000313" key="6">
    <source>
        <dbReference type="Proteomes" id="UP000008467"/>
    </source>
</evidence>
<dbReference type="SUPFAM" id="SSF52266">
    <property type="entry name" value="SGNH hydrolase"/>
    <property type="match status" value="1"/>
</dbReference>
<evidence type="ECO:0000259" key="4">
    <source>
        <dbReference type="Pfam" id="PF03629"/>
    </source>
</evidence>
<evidence type="ECO:0000259" key="3">
    <source>
        <dbReference type="Pfam" id="PF02837"/>
    </source>
</evidence>
<reference evidence="5 6" key="1">
    <citation type="journal article" date="2011" name="J. Bacteriol.">
        <title>Complete genome sequence of the cellulose-degrading bacterium Cellulosilyticum lentocellum.</title>
        <authorList>
            <consortium name="US DOE Joint Genome Institute"/>
            <person name="Miller D.A."/>
            <person name="Suen G."/>
            <person name="Bruce D."/>
            <person name="Copeland A."/>
            <person name="Cheng J.F."/>
            <person name="Detter C."/>
            <person name="Goodwin L.A."/>
            <person name="Han C.S."/>
            <person name="Hauser L.J."/>
            <person name="Land M.L."/>
            <person name="Lapidus A."/>
            <person name="Lucas S."/>
            <person name="Meincke L."/>
            <person name="Pitluck S."/>
            <person name="Tapia R."/>
            <person name="Teshima H."/>
            <person name="Woyke T."/>
            <person name="Fox B.G."/>
            <person name="Angert E.R."/>
            <person name="Currie C.R."/>
        </authorList>
    </citation>
    <scope>NUCLEOTIDE SEQUENCE [LARGE SCALE GENOMIC DNA]</scope>
    <source>
        <strain evidence="6">ATCC 49066 / DSM 5427 / NCIMB 11756 / RHM5</strain>
    </source>
</reference>
<keyword evidence="2" id="KW-0378">Hydrolase</keyword>
<comment type="similarity">
    <text evidence="1">Belongs to the glycosyl hydrolase 2 family.</text>
</comment>
<dbReference type="InterPro" id="IPR008979">
    <property type="entry name" value="Galactose-bd-like_sf"/>
</dbReference>
<evidence type="ECO:0000256" key="1">
    <source>
        <dbReference type="ARBA" id="ARBA00007401"/>
    </source>
</evidence>
<feature type="domain" description="Glycosyl hydrolases family 2 sugar binding" evidence="3">
    <location>
        <begin position="247"/>
        <end position="356"/>
    </location>
</feature>
<dbReference type="InterPro" id="IPR039329">
    <property type="entry name" value="SIAE"/>
</dbReference>
<dbReference type="Gene3D" id="2.60.120.260">
    <property type="entry name" value="Galactose-binding domain-like"/>
    <property type="match status" value="1"/>
</dbReference>
<dbReference type="KEGG" id="cle:Clole_0531"/>
<dbReference type="InterPro" id="IPR005181">
    <property type="entry name" value="SASA"/>
</dbReference>
<dbReference type="AlphaFoldDB" id="F2JM57"/>
<dbReference type="STRING" id="642492.Clole_0531"/>
<feature type="domain" description="Sialate O-acetylesterase" evidence="4">
    <location>
        <begin position="91"/>
        <end position="214"/>
    </location>
</feature>
<evidence type="ECO:0000313" key="5">
    <source>
        <dbReference type="EMBL" id="ADZ82268.1"/>
    </source>
</evidence>
<dbReference type="PANTHER" id="PTHR22901:SF0">
    <property type="entry name" value="SIALATE O-ACETYLESTERASE"/>
    <property type="match status" value="1"/>
</dbReference>
<dbReference type="HOGENOM" id="CLU_015150_2_0_9"/>
<sequence length="635" mass="72968">MNKVANSNELRLPKLIGDGMILQREQPNKIWGYIGEGKKVTVKFVNTIYETEGNREGKWEVCLKPLPDGGPYNMEIKADKTIIIQNILMGDLWICGGQSNMELPVSRVMERYRDEINSYVNPLIRMFKVPMAYDFEAPQEELIEGYWQPLTKRNVQDFTATGYFFAKKLFEKYQVPIGLIHTAVGGTPAEAWISEEGLKAMPEYIEQIAKYKNKDYIRQVLEKDEERINQWLHRLDNLDRGMSSKESRWFEVDYEDKDWATIQLPTIWKNEEMYLDAGVVWFRKKVNIPASMIKKQARILLGTIIDSDTVYINGQKIGETGYQYPPRIYDIPQGILKEGENILAIRVVCWRGEGGFTPDKPYQIETADESVDLKGKWLYKVGTGTAIEALAPQIFIQFEPIGVHNGMIAPLKNLVPKGVIWYQGESNASRLPKKYKQLFELLIKDWRRVWQNEKLPFIYVQLPNFKNIGCEYCYSTWAEIRDAQLKTLEVAHTGMAVTIDIGEWNDLHPLNKKDVGERLALIARSLVYNEPIVCSGPIFKRARVSADQVILTFEHIGSGLLAKGGKLEGFTISPDGKRFIPARSSIKDNEVIVWHECIKQPVEVRYAWEDNPENANLYNKENLPASPFKVNLLEV</sequence>
<name>F2JM57_CELLD</name>
<dbReference type="EMBL" id="CP002582">
    <property type="protein sequence ID" value="ADZ82268.1"/>
    <property type="molecule type" value="Genomic_DNA"/>
</dbReference>